<name>A0ABS7U0H7_9BACT</name>
<accession>A0ABS7U0H7</accession>
<evidence type="ECO:0000313" key="1">
    <source>
        <dbReference type="EMBL" id="MBZ5713973.1"/>
    </source>
</evidence>
<dbReference type="EMBL" id="JAIRAU010000045">
    <property type="protein sequence ID" value="MBZ5713973.1"/>
    <property type="molecule type" value="Genomic_DNA"/>
</dbReference>
<keyword evidence="2" id="KW-1185">Reference proteome</keyword>
<organism evidence="1 2">
    <name type="scientific">Nannocystis pusilla</name>
    <dbReference type="NCBI Taxonomy" id="889268"/>
    <lineage>
        <taxon>Bacteria</taxon>
        <taxon>Pseudomonadati</taxon>
        <taxon>Myxococcota</taxon>
        <taxon>Polyangia</taxon>
        <taxon>Nannocystales</taxon>
        <taxon>Nannocystaceae</taxon>
        <taxon>Nannocystis</taxon>
    </lineage>
</organism>
<comment type="caution">
    <text evidence="1">The sequence shown here is derived from an EMBL/GenBank/DDBJ whole genome shotgun (WGS) entry which is preliminary data.</text>
</comment>
<dbReference type="Proteomes" id="UP001139031">
    <property type="component" value="Unassembled WGS sequence"/>
</dbReference>
<reference evidence="1" key="1">
    <citation type="submission" date="2021-08" db="EMBL/GenBank/DDBJ databases">
        <authorList>
            <person name="Stevens D.C."/>
        </authorList>
    </citation>
    <scope>NUCLEOTIDE SEQUENCE</scope>
    <source>
        <strain evidence="1">DSM 53165</strain>
    </source>
</reference>
<gene>
    <name evidence="1" type="ORF">K7C98_32475</name>
</gene>
<proteinExistence type="predicted"/>
<dbReference type="RefSeq" id="WP_224195708.1">
    <property type="nucleotide sequence ID" value="NZ_JAIRAU010000045.1"/>
</dbReference>
<protein>
    <submittedName>
        <fullName evidence="1">Uncharacterized protein</fullName>
    </submittedName>
</protein>
<evidence type="ECO:0000313" key="2">
    <source>
        <dbReference type="Proteomes" id="UP001139031"/>
    </source>
</evidence>
<sequence length="52" mass="5784">MKQLVQPSKPSLDRSKLLRQALTPKKLAAPKLTRCSEGLVNVSGRCLPKLKR</sequence>